<name>A0A9Q1BNF1_HOLLE</name>
<dbReference type="InterPro" id="IPR036179">
    <property type="entry name" value="Ig-like_dom_sf"/>
</dbReference>
<dbReference type="EMBL" id="JAIZAY010000014">
    <property type="protein sequence ID" value="KAJ8029783.1"/>
    <property type="molecule type" value="Genomic_DNA"/>
</dbReference>
<sequence>MHSERSQVPLERDYLSCGAIYQSLSSEDLQAFHQYLKRTSDIDLQDPEEHSQRTSDIEFQTKMTIKATNGATVTLPCEATDAKDVMWIKRTQQGKNNLIYLGGHTFGSTDDFVYSNGNLAIAELGELHQGLYITTSLQQFQDNSVATAYNVICDESCRYINYTVDYGSTIILPVDYSLRNESDKVKWSTDSFYGDITETGNKGKYNLQQNGNLLIRHVDDNDNCIFHCKLYDSIIYYSVTVKSEPVYR</sequence>
<accession>A0A9Q1BNF1</accession>
<evidence type="ECO:0000313" key="1">
    <source>
        <dbReference type="EMBL" id="KAJ8029783.1"/>
    </source>
</evidence>
<gene>
    <name evidence="1" type="ORF">HOLleu_29267</name>
</gene>
<organism evidence="1 2">
    <name type="scientific">Holothuria leucospilota</name>
    <name type="common">Black long sea cucumber</name>
    <name type="synonym">Mertensiothuria leucospilota</name>
    <dbReference type="NCBI Taxonomy" id="206669"/>
    <lineage>
        <taxon>Eukaryota</taxon>
        <taxon>Metazoa</taxon>
        <taxon>Echinodermata</taxon>
        <taxon>Eleutherozoa</taxon>
        <taxon>Echinozoa</taxon>
        <taxon>Holothuroidea</taxon>
        <taxon>Aspidochirotacea</taxon>
        <taxon>Aspidochirotida</taxon>
        <taxon>Holothuriidae</taxon>
        <taxon>Holothuria</taxon>
    </lineage>
</organism>
<dbReference type="Gene3D" id="2.60.40.10">
    <property type="entry name" value="Immunoglobulins"/>
    <property type="match status" value="2"/>
</dbReference>
<dbReference type="SUPFAM" id="SSF48726">
    <property type="entry name" value="Immunoglobulin"/>
    <property type="match status" value="1"/>
</dbReference>
<dbReference type="AlphaFoldDB" id="A0A9Q1BNF1"/>
<proteinExistence type="predicted"/>
<dbReference type="Proteomes" id="UP001152320">
    <property type="component" value="Chromosome 14"/>
</dbReference>
<protein>
    <recommendedName>
        <fullName evidence="3">Ig-like domain-containing protein</fullName>
    </recommendedName>
</protein>
<keyword evidence="2" id="KW-1185">Reference proteome</keyword>
<evidence type="ECO:0008006" key="3">
    <source>
        <dbReference type="Google" id="ProtNLM"/>
    </source>
</evidence>
<dbReference type="InterPro" id="IPR013783">
    <property type="entry name" value="Ig-like_fold"/>
</dbReference>
<comment type="caution">
    <text evidence="1">The sequence shown here is derived from an EMBL/GenBank/DDBJ whole genome shotgun (WGS) entry which is preliminary data.</text>
</comment>
<evidence type="ECO:0000313" key="2">
    <source>
        <dbReference type="Proteomes" id="UP001152320"/>
    </source>
</evidence>
<reference evidence="1" key="1">
    <citation type="submission" date="2021-10" db="EMBL/GenBank/DDBJ databases">
        <title>Tropical sea cucumber genome reveals ecological adaptation and Cuvierian tubules defense mechanism.</title>
        <authorList>
            <person name="Chen T."/>
        </authorList>
    </citation>
    <scope>NUCLEOTIDE SEQUENCE</scope>
    <source>
        <strain evidence="1">Nanhai2018</strain>
        <tissue evidence="1">Muscle</tissue>
    </source>
</reference>